<dbReference type="Proteomes" id="UP001497525">
    <property type="component" value="Unassembled WGS sequence"/>
</dbReference>
<dbReference type="InterPro" id="IPR050846">
    <property type="entry name" value="TLCD"/>
</dbReference>
<evidence type="ECO:0000256" key="4">
    <source>
        <dbReference type="ARBA" id="ARBA00023136"/>
    </source>
</evidence>
<gene>
    <name evidence="8" type="ORF">CDAUBV1_LOCUS17195</name>
</gene>
<proteinExistence type="predicted"/>
<feature type="transmembrane region" description="Helical" evidence="6">
    <location>
        <begin position="94"/>
        <end position="111"/>
    </location>
</feature>
<reference evidence="8" key="1">
    <citation type="submission" date="2024-06" db="EMBL/GenBank/DDBJ databases">
        <authorList>
            <person name="Liu X."/>
            <person name="Lenzi L."/>
            <person name="Haldenby T S."/>
            <person name="Uol C."/>
        </authorList>
    </citation>
    <scope>NUCLEOTIDE SEQUENCE</scope>
</reference>
<evidence type="ECO:0000313" key="9">
    <source>
        <dbReference type="Proteomes" id="UP001497525"/>
    </source>
</evidence>
<dbReference type="AlphaFoldDB" id="A0AAV2U0E2"/>
<dbReference type="PANTHER" id="PTHR13439:SF4">
    <property type="entry name" value="TLC DOMAIN-CONTAINING PROTEIN"/>
    <property type="match status" value="1"/>
</dbReference>
<dbReference type="SMART" id="SM00724">
    <property type="entry name" value="TLC"/>
    <property type="match status" value="1"/>
</dbReference>
<name>A0AAV2U0E2_CALDB</name>
<feature type="transmembrane region" description="Helical" evidence="6">
    <location>
        <begin position="118"/>
        <end position="139"/>
    </location>
</feature>
<organism evidence="8 9">
    <name type="scientific">Calicophoron daubneyi</name>
    <name type="common">Rumen fluke</name>
    <name type="synonym">Paramphistomum daubneyi</name>
    <dbReference type="NCBI Taxonomy" id="300641"/>
    <lineage>
        <taxon>Eukaryota</taxon>
        <taxon>Metazoa</taxon>
        <taxon>Spiralia</taxon>
        <taxon>Lophotrochozoa</taxon>
        <taxon>Platyhelminthes</taxon>
        <taxon>Trematoda</taxon>
        <taxon>Digenea</taxon>
        <taxon>Plagiorchiida</taxon>
        <taxon>Pronocephalata</taxon>
        <taxon>Paramphistomoidea</taxon>
        <taxon>Paramphistomidae</taxon>
        <taxon>Calicophoron</taxon>
    </lineage>
</organism>
<feature type="transmembrane region" description="Helical" evidence="6">
    <location>
        <begin position="145"/>
        <end position="164"/>
    </location>
</feature>
<evidence type="ECO:0000256" key="1">
    <source>
        <dbReference type="ARBA" id="ARBA00004141"/>
    </source>
</evidence>
<dbReference type="EMBL" id="CAXLJL010000933">
    <property type="protein sequence ID" value="CAL5141898.1"/>
    <property type="molecule type" value="Genomic_DNA"/>
</dbReference>
<dbReference type="Pfam" id="PF03798">
    <property type="entry name" value="TRAM_LAG1_CLN8"/>
    <property type="match status" value="1"/>
</dbReference>
<dbReference type="GO" id="GO:0071709">
    <property type="term" value="P:membrane assembly"/>
    <property type="evidence" value="ECO:0007669"/>
    <property type="project" value="TreeGrafter"/>
</dbReference>
<comment type="caution">
    <text evidence="8">The sequence shown here is derived from an EMBL/GenBank/DDBJ whole genome shotgun (WGS) entry which is preliminary data.</text>
</comment>
<dbReference type="GO" id="GO:0055091">
    <property type="term" value="P:phospholipid homeostasis"/>
    <property type="evidence" value="ECO:0007669"/>
    <property type="project" value="TreeGrafter"/>
</dbReference>
<keyword evidence="4 5" id="KW-0472">Membrane</keyword>
<comment type="subcellular location">
    <subcellularLocation>
        <location evidence="1">Membrane</location>
        <topology evidence="1">Multi-pass membrane protein</topology>
    </subcellularLocation>
</comment>
<dbReference type="GO" id="GO:0097035">
    <property type="term" value="P:regulation of membrane lipid distribution"/>
    <property type="evidence" value="ECO:0007669"/>
    <property type="project" value="TreeGrafter"/>
</dbReference>
<dbReference type="InterPro" id="IPR006634">
    <property type="entry name" value="TLC-dom"/>
</dbReference>
<feature type="transmembrane region" description="Helical" evidence="6">
    <location>
        <begin position="16"/>
        <end position="36"/>
    </location>
</feature>
<dbReference type="GO" id="GO:0007009">
    <property type="term" value="P:plasma membrane organization"/>
    <property type="evidence" value="ECO:0007669"/>
    <property type="project" value="TreeGrafter"/>
</dbReference>
<evidence type="ECO:0000256" key="3">
    <source>
        <dbReference type="ARBA" id="ARBA00022989"/>
    </source>
</evidence>
<evidence type="ECO:0000259" key="7">
    <source>
        <dbReference type="PROSITE" id="PS50922"/>
    </source>
</evidence>
<feature type="transmembrane region" description="Helical" evidence="6">
    <location>
        <begin position="56"/>
        <end position="74"/>
    </location>
</feature>
<evidence type="ECO:0000256" key="5">
    <source>
        <dbReference type="PROSITE-ProRule" id="PRU00205"/>
    </source>
</evidence>
<sequence length="271" mass="31114">MPLYEQNVEAMMNSAFSPQITVVLAFILFYCIDFGLKSFASLSKVRNKDAYELTRLRNYTLSVVHAFAAGIYSLYCLIVSRDLLGDMISAESEAAYHLLGFSTGYFIHDVYHNVCCRICLRSIEIILHHVAVVLCFVVVMECRILVLYAIFGLLMELNSIFLHARQIMLHLGVDPQSFVYRINASINVASFIVFRLILGGFLYTWAIANRHRIPYVIALILIGSFTLFILMNFVLFWRVLASDRRILNDRQLFKAKEKSWTRGWTTLNHGS</sequence>
<feature type="transmembrane region" description="Helical" evidence="6">
    <location>
        <begin position="184"/>
        <end position="207"/>
    </location>
</feature>
<dbReference type="GO" id="GO:0005886">
    <property type="term" value="C:plasma membrane"/>
    <property type="evidence" value="ECO:0007669"/>
    <property type="project" value="TreeGrafter"/>
</dbReference>
<accession>A0AAV2U0E2</accession>
<evidence type="ECO:0000256" key="2">
    <source>
        <dbReference type="ARBA" id="ARBA00022692"/>
    </source>
</evidence>
<feature type="domain" description="TLC" evidence="7">
    <location>
        <begin position="51"/>
        <end position="248"/>
    </location>
</feature>
<keyword evidence="3 6" id="KW-1133">Transmembrane helix</keyword>
<keyword evidence="2 5" id="KW-0812">Transmembrane</keyword>
<evidence type="ECO:0000256" key="6">
    <source>
        <dbReference type="SAM" id="Phobius"/>
    </source>
</evidence>
<evidence type="ECO:0000313" key="8">
    <source>
        <dbReference type="EMBL" id="CAL5141898.1"/>
    </source>
</evidence>
<feature type="transmembrane region" description="Helical" evidence="6">
    <location>
        <begin position="213"/>
        <end position="240"/>
    </location>
</feature>
<dbReference type="PROSITE" id="PS50922">
    <property type="entry name" value="TLC"/>
    <property type="match status" value="1"/>
</dbReference>
<dbReference type="PANTHER" id="PTHR13439">
    <property type="entry name" value="CT120 PROTEIN"/>
    <property type="match status" value="1"/>
</dbReference>
<protein>
    <recommendedName>
        <fullName evidence="7">TLC domain-containing protein</fullName>
    </recommendedName>
</protein>